<dbReference type="InterPro" id="IPR015943">
    <property type="entry name" value="WD40/YVTN_repeat-like_dom_sf"/>
</dbReference>
<comment type="similarity">
    <text evidence="5">Belongs to the WD repeat cdt2 family.</text>
</comment>
<feature type="region of interest" description="Disordered" evidence="7">
    <location>
        <begin position="712"/>
        <end position="805"/>
    </location>
</feature>
<dbReference type="SMART" id="SM00320">
    <property type="entry name" value="WD40"/>
    <property type="match status" value="6"/>
</dbReference>
<evidence type="ECO:0000256" key="6">
    <source>
        <dbReference type="PROSITE-ProRule" id="PRU00221"/>
    </source>
</evidence>
<dbReference type="PANTHER" id="PTHR22852:SF0">
    <property type="entry name" value="DENTICLELESS PROTEIN HOMOLOG"/>
    <property type="match status" value="1"/>
</dbReference>
<evidence type="ECO:0000256" key="4">
    <source>
        <dbReference type="ARBA" id="ARBA00022786"/>
    </source>
</evidence>
<gene>
    <name evidence="8" type="ORF">WJX74_006097</name>
</gene>
<dbReference type="InterPro" id="IPR019775">
    <property type="entry name" value="WD40_repeat_CS"/>
</dbReference>
<dbReference type="InterPro" id="IPR001680">
    <property type="entry name" value="WD40_rpt"/>
</dbReference>
<feature type="region of interest" description="Disordered" evidence="7">
    <location>
        <begin position="1314"/>
        <end position="1361"/>
    </location>
</feature>
<evidence type="ECO:0000256" key="7">
    <source>
        <dbReference type="SAM" id="MobiDB-lite"/>
    </source>
</evidence>
<comment type="pathway">
    <text evidence="1">Protein modification; protein ubiquitination.</text>
</comment>
<evidence type="ECO:0000256" key="1">
    <source>
        <dbReference type="ARBA" id="ARBA00004906"/>
    </source>
</evidence>
<dbReference type="CDD" id="cd00200">
    <property type="entry name" value="WD40"/>
    <property type="match status" value="1"/>
</dbReference>
<organism evidence="8 9">
    <name type="scientific">Apatococcus lobatus</name>
    <dbReference type="NCBI Taxonomy" id="904363"/>
    <lineage>
        <taxon>Eukaryota</taxon>
        <taxon>Viridiplantae</taxon>
        <taxon>Chlorophyta</taxon>
        <taxon>core chlorophytes</taxon>
        <taxon>Trebouxiophyceae</taxon>
        <taxon>Chlorellales</taxon>
        <taxon>Chlorellaceae</taxon>
        <taxon>Apatococcus</taxon>
    </lineage>
</organism>
<dbReference type="Pfam" id="PF00400">
    <property type="entry name" value="WD40"/>
    <property type="match status" value="5"/>
</dbReference>
<feature type="compositionally biased region" description="Low complexity" evidence="7">
    <location>
        <begin position="528"/>
        <end position="539"/>
    </location>
</feature>
<keyword evidence="2 6" id="KW-0853">WD repeat</keyword>
<accession>A0AAW1RLN7</accession>
<evidence type="ECO:0000313" key="8">
    <source>
        <dbReference type="EMBL" id="KAK9834627.1"/>
    </source>
</evidence>
<feature type="compositionally biased region" description="Polar residues" evidence="7">
    <location>
        <begin position="1191"/>
        <end position="1205"/>
    </location>
</feature>
<comment type="caution">
    <text evidence="8">The sequence shown here is derived from an EMBL/GenBank/DDBJ whole genome shotgun (WGS) entry which is preliminary data.</text>
</comment>
<proteinExistence type="inferred from homology"/>
<keyword evidence="4" id="KW-0833">Ubl conjugation pathway</keyword>
<feature type="repeat" description="WD" evidence="6">
    <location>
        <begin position="368"/>
        <end position="403"/>
    </location>
</feature>
<feature type="compositionally biased region" description="Polar residues" evidence="7">
    <location>
        <begin position="1048"/>
        <end position="1060"/>
    </location>
</feature>
<feature type="compositionally biased region" description="Basic and acidic residues" evidence="7">
    <location>
        <begin position="796"/>
        <end position="805"/>
    </location>
</feature>
<evidence type="ECO:0000313" key="9">
    <source>
        <dbReference type="Proteomes" id="UP001438707"/>
    </source>
</evidence>
<dbReference type="Gene3D" id="2.130.10.10">
    <property type="entry name" value="YVTN repeat-like/Quinoprotein amine dehydrogenase"/>
    <property type="match status" value="2"/>
</dbReference>
<dbReference type="GO" id="GO:0043161">
    <property type="term" value="P:proteasome-mediated ubiquitin-dependent protein catabolic process"/>
    <property type="evidence" value="ECO:0007669"/>
    <property type="project" value="TreeGrafter"/>
</dbReference>
<feature type="region of interest" description="Disordered" evidence="7">
    <location>
        <begin position="1174"/>
        <end position="1252"/>
    </location>
</feature>
<feature type="region of interest" description="Disordered" evidence="7">
    <location>
        <begin position="1385"/>
        <end position="1438"/>
    </location>
</feature>
<dbReference type="SUPFAM" id="SSF50978">
    <property type="entry name" value="WD40 repeat-like"/>
    <property type="match status" value="1"/>
</dbReference>
<keyword evidence="9" id="KW-1185">Reference proteome</keyword>
<feature type="region of interest" description="Disordered" evidence="7">
    <location>
        <begin position="839"/>
        <end position="869"/>
    </location>
</feature>
<dbReference type="GO" id="GO:0005634">
    <property type="term" value="C:nucleus"/>
    <property type="evidence" value="ECO:0007669"/>
    <property type="project" value="TreeGrafter"/>
</dbReference>
<keyword evidence="3" id="KW-0677">Repeat</keyword>
<feature type="region of interest" description="Disordered" evidence="7">
    <location>
        <begin position="889"/>
        <end position="1017"/>
    </location>
</feature>
<feature type="repeat" description="WD" evidence="6">
    <location>
        <begin position="96"/>
        <end position="137"/>
    </location>
</feature>
<dbReference type="EMBL" id="JALJOS010000009">
    <property type="protein sequence ID" value="KAK9834627.1"/>
    <property type="molecule type" value="Genomic_DNA"/>
</dbReference>
<name>A0AAW1RLN7_9CHLO</name>
<dbReference type="PROSITE" id="PS50082">
    <property type="entry name" value="WD_REPEATS_2"/>
    <property type="match status" value="4"/>
</dbReference>
<evidence type="ECO:0000256" key="2">
    <source>
        <dbReference type="ARBA" id="ARBA00022574"/>
    </source>
</evidence>
<evidence type="ECO:0000256" key="3">
    <source>
        <dbReference type="ARBA" id="ARBA00022737"/>
    </source>
</evidence>
<feature type="compositionally biased region" description="Low complexity" evidence="7">
    <location>
        <begin position="1208"/>
        <end position="1225"/>
    </location>
</feature>
<protein>
    <submittedName>
        <fullName evidence="8">Uncharacterized protein</fullName>
    </submittedName>
</protein>
<reference evidence="8 9" key="1">
    <citation type="journal article" date="2024" name="Nat. Commun.">
        <title>Phylogenomics reveals the evolutionary origins of lichenization in chlorophyte algae.</title>
        <authorList>
            <person name="Puginier C."/>
            <person name="Libourel C."/>
            <person name="Otte J."/>
            <person name="Skaloud P."/>
            <person name="Haon M."/>
            <person name="Grisel S."/>
            <person name="Petersen M."/>
            <person name="Berrin J.G."/>
            <person name="Delaux P.M."/>
            <person name="Dal Grande F."/>
            <person name="Keller J."/>
        </authorList>
    </citation>
    <scope>NUCLEOTIDE SEQUENCE [LARGE SCALE GENOMIC DNA]</scope>
    <source>
        <strain evidence="8 9">SAG 2145</strain>
    </source>
</reference>
<evidence type="ECO:0000256" key="5">
    <source>
        <dbReference type="ARBA" id="ARBA00038344"/>
    </source>
</evidence>
<dbReference type="PROSITE" id="PS00678">
    <property type="entry name" value="WD_REPEATS_1"/>
    <property type="match status" value="1"/>
</dbReference>
<dbReference type="InterPro" id="IPR051865">
    <property type="entry name" value="WD-repeat_CDT2_adapter"/>
</dbReference>
<dbReference type="InterPro" id="IPR036322">
    <property type="entry name" value="WD40_repeat_dom_sf"/>
</dbReference>
<feature type="repeat" description="WD" evidence="6">
    <location>
        <begin position="337"/>
        <end position="359"/>
    </location>
</feature>
<feature type="compositionally biased region" description="Polar residues" evidence="7">
    <location>
        <begin position="737"/>
        <end position="756"/>
    </location>
</feature>
<sequence length="1521" mass="158056">MFASLLKRELTGQPVRSMPWLGDFSSTGPGTASICVNPSGSNAPPFSVKYNSRFFDGKLLAVSDEEGFISILDASVYAALPESLNTDDPVKPRAQWLNSKNAVFDVAWTGGDSCLLAASGDQTIRAWNVIDAKRLTTFAGHTASVKSVAPSPHHPCVFASGGRDGAMLVWDFRAGERQVRDLHDSWAVAPVISIQDAHFPSAEKRRAAKQKQIKHTVTSVLFLQHDAALLSAGAGDGTVKYWDMRMLSERGPAGAFEEPEAKAAKRASRSVASIATATEGGRSHGVTCLSLSPQGDRLLVSSSNEAHYLYNPLKPGSAATASYTGHACSSFYVKACFSPDGSHILSGSSNKNMYIWQVDDPDAGPFELEGHEGEVTCVDWCRQDMAHLASVADDSTVRVWQINRPWPHQSQRRLPRQSSARGILPVSAEVVAPMEQAALAQENSPLMAAQADSPYQATLERSPMQEATPGTTCTAAAQARDLRSPLSELPVQLERMNFSAGRTVLEASSLHNAMAEADTGMPSPAVASIAAHHAASSSSMQTPAAPASGTTAKRKSAASMQRSILDFVTPVNGSSGPHKARRLSSCHLRSPGTVLNQPGSVTDPDAENSAPDTALTAAFGSSPAANVKPNPPATASQLGPLLSSDAAAQDMLPTAAYDVPPAAVSVPHAKSETGRTAAISVPLVGAGNAGAPENCKLSCILSSDGLHASNTERAIPQKSDSRPMESRPVPGLPAEPFTNSMSQYPSPASLDASTADRSPALKSGHMPTAAGQTPVMPAASLPSSMCHVPSSGQQNARDEEGQSSEELRHVPIAAGQALGIPVGPPPSCLDCDGHLQSLPASNAGGPAPEESGSMPNVLGPAPSMPAVPEAPSQVIYDDKENEAPAVRLISAGSPTATPRRPLSGLTSPARRSAAKRKLTALASGPSDPSCKLPSPSRPAASVPTHSHGLPHSSPPCGGAAQGRMPVSDTRQAQGLPDLDPPCSTSCSTQPGASSPMKAQPLHSLAHHPAPGSTAQPSIVHAAGMPYAHMCGRPAADQAEDSRGDHQQIQHNLQAAASHSPSGVHDPYLEVDSQPDQGPHAVHPMSAESIAATDVMDAEGRHQSSGRSIQYDSRQMPGTSAQQVAELARQPLDSQNDLSISAAAVAAGRAAAEHATQQPMGGAVICISGHDVPATKQDSVPDAENVPPSFPASASPTNFSHSSPDANLNPAGIAGSAPSANASSNEPNRHSSEEDAPPNSNSLPEAAREEVDWPVPRQAVQGAALPREAGSQVRFELGSKQLGRLAMQIPMLTPVIPIPAAQGLIETRPIAAVGCPSGLGRPPRPPTQQPKPASTAPADPPHEHDAFDKQQLPPVDRSCPHRKPLQELDRALFSCGFGSEDAAPLKSPAGKLGLQSPPHASPRAGIQRPAGRSPPRGAKPHAGLLHSPLRSPLRKPAAGTTEFIRKHSLSSPLGQSLQLAATGGLLAEQPSNAEGGDQFVIHSPLRNRDGTRLARPNMARMLASPSQAAAPVMVANNGIGTL</sequence>
<feature type="region of interest" description="Disordered" evidence="7">
    <location>
        <begin position="1033"/>
        <end position="1081"/>
    </location>
</feature>
<feature type="region of interest" description="Disordered" evidence="7">
    <location>
        <begin position="528"/>
        <end position="613"/>
    </location>
</feature>
<dbReference type="PANTHER" id="PTHR22852">
    <property type="entry name" value="LETHAL 2 DENTICLELESS PROTEIN RETINOIC ACID-REGULATED NUCLEAR MATRIX-ASSOCIATED PROTEIN"/>
    <property type="match status" value="1"/>
</dbReference>
<dbReference type="Proteomes" id="UP001438707">
    <property type="component" value="Unassembled WGS sequence"/>
</dbReference>
<dbReference type="PROSITE" id="PS50294">
    <property type="entry name" value="WD_REPEATS_REGION"/>
    <property type="match status" value="2"/>
</dbReference>
<feature type="compositionally biased region" description="Polar residues" evidence="7">
    <location>
        <begin position="982"/>
        <end position="992"/>
    </location>
</feature>
<feature type="repeat" description="WD" evidence="6">
    <location>
        <begin position="138"/>
        <end position="180"/>
    </location>
</feature>
<dbReference type="GO" id="GO:0030674">
    <property type="term" value="F:protein-macromolecule adaptor activity"/>
    <property type="evidence" value="ECO:0007669"/>
    <property type="project" value="TreeGrafter"/>
</dbReference>